<keyword evidence="11" id="KW-1185">Reference proteome</keyword>
<reference evidence="10 11" key="1">
    <citation type="submission" date="2019-08" db="EMBL/GenBank/DDBJ databases">
        <title>In-depth cultivation of the pig gut microbiome towards novel bacterial diversity and tailored functional studies.</title>
        <authorList>
            <person name="Wylensek D."/>
            <person name="Hitch T.C.A."/>
            <person name="Clavel T."/>
        </authorList>
    </citation>
    <scope>NUCLEOTIDE SEQUENCE [LARGE SCALE GENOMIC DNA]</scope>
    <source>
        <strain evidence="10 11">MUC/MUC-530-WT-4D</strain>
    </source>
</reference>
<gene>
    <name evidence="10" type="ORF">FYJ75_07060</name>
</gene>
<dbReference type="InterPro" id="IPR004013">
    <property type="entry name" value="PHP_dom"/>
</dbReference>
<evidence type="ECO:0000259" key="9">
    <source>
        <dbReference type="Pfam" id="PF02811"/>
    </source>
</evidence>
<dbReference type="UniPathway" id="UPA00031">
    <property type="reaction ID" value="UER00013"/>
</dbReference>
<dbReference type="Pfam" id="PF02811">
    <property type="entry name" value="PHP"/>
    <property type="match status" value="1"/>
</dbReference>
<dbReference type="GO" id="GO:0005737">
    <property type="term" value="C:cytoplasm"/>
    <property type="evidence" value="ECO:0007669"/>
    <property type="project" value="TreeGrafter"/>
</dbReference>
<protein>
    <recommendedName>
        <fullName evidence="3 8">Histidinol-phosphatase</fullName>
        <shortName evidence="8">HolPase</shortName>
        <ecNumber evidence="3 8">3.1.3.15</ecNumber>
    </recommendedName>
</protein>
<keyword evidence="4 8" id="KW-0028">Amino-acid biosynthesis</keyword>
<keyword evidence="6 8" id="KW-0368">Histidine biosynthesis</keyword>
<dbReference type="CDD" id="cd12110">
    <property type="entry name" value="PHP_HisPPase_Hisj_like"/>
    <property type="match status" value="1"/>
</dbReference>
<dbReference type="GO" id="GO:0000105">
    <property type="term" value="P:L-histidine biosynthetic process"/>
    <property type="evidence" value="ECO:0007669"/>
    <property type="project" value="UniProtKB-UniRule"/>
</dbReference>
<dbReference type="RefSeq" id="WP_154429768.1">
    <property type="nucleotide sequence ID" value="NZ_VUNI01000009.1"/>
</dbReference>
<evidence type="ECO:0000313" key="10">
    <source>
        <dbReference type="EMBL" id="MST74800.1"/>
    </source>
</evidence>
<dbReference type="InterPro" id="IPR016195">
    <property type="entry name" value="Pol/histidinol_Pase-like"/>
</dbReference>
<dbReference type="Proteomes" id="UP000474024">
    <property type="component" value="Unassembled WGS sequence"/>
</dbReference>
<evidence type="ECO:0000256" key="2">
    <source>
        <dbReference type="ARBA" id="ARBA00009152"/>
    </source>
</evidence>
<dbReference type="Gene3D" id="3.20.20.140">
    <property type="entry name" value="Metal-dependent hydrolases"/>
    <property type="match status" value="1"/>
</dbReference>
<evidence type="ECO:0000256" key="5">
    <source>
        <dbReference type="ARBA" id="ARBA00022801"/>
    </source>
</evidence>
<comment type="caution">
    <text evidence="10">The sequence shown here is derived from an EMBL/GenBank/DDBJ whole genome shotgun (WGS) entry which is preliminary data.</text>
</comment>
<dbReference type="SUPFAM" id="SSF89550">
    <property type="entry name" value="PHP domain-like"/>
    <property type="match status" value="1"/>
</dbReference>
<keyword evidence="5 8" id="KW-0378">Hydrolase</keyword>
<evidence type="ECO:0000256" key="6">
    <source>
        <dbReference type="ARBA" id="ARBA00023102"/>
    </source>
</evidence>
<evidence type="ECO:0000256" key="3">
    <source>
        <dbReference type="ARBA" id="ARBA00013085"/>
    </source>
</evidence>
<dbReference type="EMBL" id="VUNI01000009">
    <property type="protein sequence ID" value="MST74800.1"/>
    <property type="molecule type" value="Genomic_DNA"/>
</dbReference>
<dbReference type="EC" id="3.1.3.15" evidence="3 8"/>
<accession>A0A6L5YQW8</accession>
<dbReference type="GO" id="GO:0004401">
    <property type="term" value="F:histidinol-phosphatase activity"/>
    <property type="evidence" value="ECO:0007669"/>
    <property type="project" value="UniProtKB-UniRule"/>
</dbReference>
<comment type="pathway">
    <text evidence="1 8">Amino-acid biosynthesis; L-histidine biosynthesis; L-histidine from 5-phospho-alpha-D-ribose 1-diphosphate: step 8/9.</text>
</comment>
<dbReference type="AlphaFoldDB" id="A0A6L5YQW8"/>
<proteinExistence type="inferred from homology"/>
<evidence type="ECO:0000256" key="8">
    <source>
        <dbReference type="RuleBase" id="RU366003"/>
    </source>
</evidence>
<evidence type="ECO:0000256" key="7">
    <source>
        <dbReference type="ARBA" id="ARBA00049158"/>
    </source>
</evidence>
<evidence type="ECO:0000256" key="1">
    <source>
        <dbReference type="ARBA" id="ARBA00004970"/>
    </source>
</evidence>
<dbReference type="InterPro" id="IPR010140">
    <property type="entry name" value="Histidinol_P_phosphatase_HisJ"/>
</dbReference>
<sequence>MQDFLKANYHAHTFRCQHANGTEREYIEAAIDMGIETFGFSDHIPCPFQDGFVSNIRMTMDQAGEYVGCIRKLAEEYKDDIKIYVGFEAEYIPEFYPQQMAMFRSLGCDYMIMGQHFFKSEKDGPYTGTPTNDESRIREYVDIVISGMETGSYLYLAHPDIINYQGMDSVYDWEMTRLCRRMKELQIPLEVNVLGMAEGKQYPADRFWKVAGEVGNDVVLGLDAHCVNNIKDVDNYRKCMELVERHHLHLLDELTIGE</sequence>
<evidence type="ECO:0000313" key="11">
    <source>
        <dbReference type="Proteomes" id="UP000474024"/>
    </source>
</evidence>
<organism evidence="10 11">
    <name type="scientific">Roseburia porci</name>
    <dbReference type="NCBI Taxonomy" id="2605790"/>
    <lineage>
        <taxon>Bacteria</taxon>
        <taxon>Bacillati</taxon>
        <taxon>Bacillota</taxon>
        <taxon>Clostridia</taxon>
        <taxon>Lachnospirales</taxon>
        <taxon>Lachnospiraceae</taxon>
        <taxon>Roseburia</taxon>
    </lineage>
</organism>
<feature type="domain" description="PHP" evidence="9">
    <location>
        <begin position="9"/>
        <end position="190"/>
    </location>
</feature>
<comment type="catalytic activity">
    <reaction evidence="7 8">
        <text>L-histidinol phosphate + H2O = L-histidinol + phosphate</text>
        <dbReference type="Rhea" id="RHEA:14465"/>
        <dbReference type="ChEBI" id="CHEBI:15377"/>
        <dbReference type="ChEBI" id="CHEBI:43474"/>
        <dbReference type="ChEBI" id="CHEBI:57699"/>
        <dbReference type="ChEBI" id="CHEBI:57980"/>
        <dbReference type="EC" id="3.1.3.15"/>
    </reaction>
</comment>
<evidence type="ECO:0000256" key="4">
    <source>
        <dbReference type="ARBA" id="ARBA00022605"/>
    </source>
</evidence>
<dbReference type="PANTHER" id="PTHR21039:SF0">
    <property type="entry name" value="HISTIDINOL-PHOSPHATASE"/>
    <property type="match status" value="1"/>
</dbReference>
<dbReference type="PANTHER" id="PTHR21039">
    <property type="entry name" value="HISTIDINOL PHOSPHATASE-RELATED"/>
    <property type="match status" value="1"/>
</dbReference>
<comment type="similarity">
    <text evidence="2 8">Belongs to the PHP hydrolase family. HisK subfamily.</text>
</comment>
<name>A0A6L5YQW8_9FIRM</name>